<dbReference type="SUPFAM" id="SSF142764">
    <property type="entry name" value="YgbK-like"/>
    <property type="match status" value="1"/>
</dbReference>
<dbReference type="RefSeq" id="WP_188825755.1">
    <property type="nucleotide sequence ID" value="NZ_BMHH01000019.1"/>
</dbReference>
<dbReference type="GO" id="GO:0005524">
    <property type="term" value="F:ATP binding"/>
    <property type="evidence" value="ECO:0007669"/>
    <property type="project" value="UniProtKB-KW"/>
</dbReference>
<keyword evidence="6" id="KW-0119">Carbohydrate metabolism</keyword>
<evidence type="ECO:0000256" key="4">
    <source>
        <dbReference type="ARBA" id="ARBA00022777"/>
    </source>
</evidence>
<dbReference type="InterPro" id="IPR031475">
    <property type="entry name" value="NBD_C"/>
</dbReference>
<keyword evidence="10" id="KW-1185">Reference proteome</keyword>
<evidence type="ECO:0000256" key="5">
    <source>
        <dbReference type="ARBA" id="ARBA00022840"/>
    </source>
</evidence>
<sequence>MLAIIADDLTGAIDSAAPFAGRGLHTEIALDVDGVPGALREKPAVLSVNLGSRELTANEAQAATMAVLSLLPANTTLFKKIDSRLKGHIAAELDVMPFSLALVSPAIPEFGRIVKSGSLEGFGIEAPIMVASKLGDHASRAMILDVTSQDEMNDALKAGQRAGADLLIGARGLAEALAEQISGKADLRPAEIPAGPALFVIGSRDPITIAQVDELRHSCPVHYIPAPNGHIVSSALDANGVTIMQAIAGEEPCTPPDVSNHLATSIHPALTAGVALLLLSGGATAEAVLLKMGIRRFRLVGECLPGLGLAYANGHCIIAKSGGFGHPGTLRDVANTILRKMG</sequence>
<gene>
    <name evidence="9" type="ORF">GCM10011491_37690</name>
</gene>
<reference evidence="9" key="2">
    <citation type="submission" date="2020-09" db="EMBL/GenBank/DDBJ databases">
        <authorList>
            <person name="Sun Q."/>
            <person name="Zhou Y."/>
        </authorList>
    </citation>
    <scope>NUCLEOTIDE SEQUENCE</scope>
    <source>
        <strain evidence="9">CGMCC 1.15082</strain>
    </source>
</reference>
<evidence type="ECO:0000259" key="7">
    <source>
        <dbReference type="Pfam" id="PF07005"/>
    </source>
</evidence>
<feature type="domain" description="Four-carbon acid sugar kinase N-terminal" evidence="7">
    <location>
        <begin position="2"/>
        <end position="119"/>
    </location>
</feature>
<protein>
    <recommendedName>
        <fullName evidence="11">Four-carbon acid sugar kinase family protein</fullName>
    </recommendedName>
</protein>
<evidence type="ECO:0008006" key="11">
    <source>
        <dbReference type="Google" id="ProtNLM"/>
    </source>
</evidence>
<dbReference type="Pfam" id="PF17042">
    <property type="entry name" value="NBD_C"/>
    <property type="match status" value="1"/>
</dbReference>
<dbReference type="InterPro" id="IPR010737">
    <property type="entry name" value="4-carb_acid_sugar_kinase_N"/>
</dbReference>
<evidence type="ECO:0000256" key="6">
    <source>
        <dbReference type="ARBA" id="ARBA00023277"/>
    </source>
</evidence>
<evidence type="ECO:0000256" key="1">
    <source>
        <dbReference type="ARBA" id="ARBA00005715"/>
    </source>
</evidence>
<keyword evidence="2" id="KW-0808">Transferase</keyword>
<dbReference type="Gene3D" id="3.40.980.20">
    <property type="entry name" value="Four-carbon acid sugar kinase, nucleotide binding domain"/>
    <property type="match status" value="1"/>
</dbReference>
<keyword evidence="3" id="KW-0547">Nucleotide-binding</keyword>
<name>A0A916SP17_9HYPH</name>
<evidence type="ECO:0000256" key="3">
    <source>
        <dbReference type="ARBA" id="ARBA00022741"/>
    </source>
</evidence>
<reference evidence="9" key="1">
    <citation type="journal article" date="2014" name="Int. J. Syst. Evol. Microbiol.">
        <title>Complete genome sequence of Corynebacterium casei LMG S-19264T (=DSM 44701T), isolated from a smear-ripened cheese.</title>
        <authorList>
            <consortium name="US DOE Joint Genome Institute (JGI-PGF)"/>
            <person name="Walter F."/>
            <person name="Albersmeier A."/>
            <person name="Kalinowski J."/>
            <person name="Ruckert C."/>
        </authorList>
    </citation>
    <scope>NUCLEOTIDE SEQUENCE</scope>
    <source>
        <strain evidence="9">CGMCC 1.15082</strain>
    </source>
</reference>
<keyword evidence="4" id="KW-0418">Kinase</keyword>
<evidence type="ECO:0000313" key="10">
    <source>
        <dbReference type="Proteomes" id="UP000646478"/>
    </source>
</evidence>
<organism evidence="9 10">
    <name type="scientific">Brucella endophytica</name>
    <dbReference type="NCBI Taxonomy" id="1963359"/>
    <lineage>
        <taxon>Bacteria</taxon>
        <taxon>Pseudomonadati</taxon>
        <taxon>Pseudomonadota</taxon>
        <taxon>Alphaproteobacteria</taxon>
        <taxon>Hyphomicrobiales</taxon>
        <taxon>Brucellaceae</taxon>
        <taxon>Brucella/Ochrobactrum group</taxon>
        <taxon>Brucella</taxon>
    </lineage>
</organism>
<comment type="caution">
    <text evidence="9">The sequence shown here is derived from an EMBL/GenBank/DDBJ whole genome shotgun (WGS) entry which is preliminary data.</text>
</comment>
<evidence type="ECO:0000256" key="2">
    <source>
        <dbReference type="ARBA" id="ARBA00022679"/>
    </source>
</evidence>
<evidence type="ECO:0000313" key="9">
    <source>
        <dbReference type="EMBL" id="GGB06040.1"/>
    </source>
</evidence>
<accession>A0A916SP17</accession>
<dbReference type="InterPro" id="IPR042213">
    <property type="entry name" value="NBD_C_sf"/>
</dbReference>
<comment type="similarity">
    <text evidence="1">Belongs to the four-carbon acid sugar kinase family.</text>
</comment>
<keyword evidence="5" id="KW-0067">ATP-binding</keyword>
<evidence type="ECO:0000259" key="8">
    <source>
        <dbReference type="Pfam" id="PF17042"/>
    </source>
</evidence>
<dbReference type="Gene3D" id="3.40.50.10840">
    <property type="entry name" value="Putative sugar-binding, N-terminal domain"/>
    <property type="match status" value="1"/>
</dbReference>
<dbReference type="Proteomes" id="UP000646478">
    <property type="component" value="Unassembled WGS sequence"/>
</dbReference>
<feature type="domain" description="Four-carbon acid sugar kinase nucleotide binding" evidence="8">
    <location>
        <begin position="256"/>
        <end position="330"/>
    </location>
</feature>
<dbReference type="InterPro" id="IPR037051">
    <property type="entry name" value="4-carb_acid_sugar_kinase_N_sf"/>
</dbReference>
<dbReference type="AlphaFoldDB" id="A0A916SP17"/>
<dbReference type="GO" id="GO:0016301">
    <property type="term" value="F:kinase activity"/>
    <property type="evidence" value="ECO:0007669"/>
    <property type="project" value="UniProtKB-KW"/>
</dbReference>
<dbReference type="Pfam" id="PF07005">
    <property type="entry name" value="SBD_N"/>
    <property type="match status" value="1"/>
</dbReference>
<proteinExistence type="inferred from homology"/>
<dbReference type="EMBL" id="BMHH01000019">
    <property type="protein sequence ID" value="GGB06040.1"/>
    <property type="molecule type" value="Genomic_DNA"/>
</dbReference>